<name>A0AAV2DGI4_9ROSI</name>
<keyword evidence="1" id="KW-0175">Coiled coil</keyword>
<feature type="region of interest" description="Disordered" evidence="2">
    <location>
        <begin position="272"/>
        <end position="291"/>
    </location>
</feature>
<gene>
    <name evidence="3" type="ORF">LTRI10_LOCUS14684</name>
</gene>
<organism evidence="3 4">
    <name type="scientific">Linum trigynum</name>
    <dbReference type="NCBI Taxonomy" id="586398"/>
    <lineage>
        <taxon>Eukaryota</taxon>
        <taxon>Viridiplantae</taxon>
        <taxon>Streptophyta</taxon>
        <taxon>Embryophyta</taxon>
        <taxon>Tracheophyta</taxon>
        <taxon>Spermatophyta</taxon>
        <taxon>Magnoliopsida</taxon>
        <taxon>eudicotyledons</taxon>
        <taxon>Gunneridae</taxon>
        <taxon>Pentapetalae</taxon>
        <taxon>rosids</taxon>
        <taxon>fabids</taxon>
        <taxon>Malpighiales</taxon>
        <taxon>Linaceae</taxon>
        <taxon>Linum</taxon>
    </lineage>
</organism>
<sequence length="291" mass="31948">MFSLDATDSLNKEDQSGDDYYDSLGAPIHDSGTGEEIPLPRVPQHFMGMKDGHPCCLPIGNHLEEAIDDLPPGVQRGPRGYLRGVWDYAMKAAHQARVNSQEASLAQKRVRELESQVQSLNQLMEDWKHKALDVMERSHCKGSDIAPIIILPVTQTGLPGGPCHRLALASTSTGAPSTSPATDEKYPRSRIIAPPVLHQWRWTVAPNFLLFTVLALVLTPRNCNLPPSTGVSGSYTNNAQKPCHVRRVRFEGLDVDGDAKLVPLHVPKKKRTRDYLSPIGKSPSMHSTSDG</sequence>
<reference evidence="3 4" key="1">
    <citation type="submission" date="2024-04" db="EMBL/GenBank/DDBJ databases">
        <authorList>
            <person name="Fracassetti M."/>
        </authorList>
    </citation>
    <scope>NUCLEOTIDE SEQUENCE [LARGE SCALE GENOMIC DNA]</scope>
</reference>
<protein>
    <submittedName>
        <fullName evidence="3">Uncharacterized protein</fullName>
    </submittedName>
</protein>
<feature type="region of interest" description="Disordered" evidence="2">
    <location>
        <begin position="1"/>
        <end position="37"/>
    </location>
</feature>
<proteinExistence type="predicted"/>
<evidence type="ECO:0000256" key="2">
    <source>
        <dbReference type="SAM" id="MobiDB-lite"/>
    </source>
</evidence>
<evidence type="ECO:0000256" key="1">
    <source>
        <dbReference type="SAM" id="Coils"/>
    </source>
</evidence>
<dbReference type="AlphaFoldDB" id="A0AAV2DGI4"/>
<keyword evidence="4" id="KW-1185">Reference proteome</keyword>
<dbReference type="EMBL" id="OZ034815">
    <property type="protein sequence ID" value="CAL1372700.1"/>
    <property type="molecule type" value="Genomic_DNA"/>
</dbReference>
<dbReference type="Proteomes" id="UP001497516">
    <property type="component" value="Chromosome 2"/>
</dbReference>
<evidence type="ECO:0000313" key="3">
    <source>
        <dbReference type="EMBL" id="CAL1372700.1"/>
    </source>
</evidence>
<evidence type="ECO:0000313" key="4">
    <source>
        <dbReference type="Proteomes" id="UP001497516"/>
    </source>
</evidence>
<feature type="coiled-coil region" evidence="1">
    <location>
        <begin position="103"/>
        <end position="130"/>
    </location>
</feature>
<accession>A0AAV2DGI4</accession>